<accession>A0A402BAL3</accession>
<evidence type="ECO:0000313" key="1">
    <source>
        <dbReference type="EMBL" id="GCE28342.1"/>
    </source>
</evidence>
<name>A0A402BAL3_9CHLR</name>
<reference evidence="2" key="1">
    <citation type="submission" date="2018-12" db="EMBL/GenBank/DDBJ databases">
        <title>Tengunoibacter tsumagoiensis gen. nov., sp. nov., Dictyobacter kobayashii sp. nov., D. alpinus sp. nov., and D. joshuensis sp. nov. and description of Dictyobacteraceae fam. nov. within the order Ktedonobacterales isolated from Tengu-no-mugimeshi.</title>
        <authorList>
            <person name="Wang C.M."/>
            <person name="Zheng Y."/>
            <person name="Sakai Y."/>
            <person name="Toyoda A."/>
            <person name="Minakuchi Y."/>
            <person name="Abe K."/>
            <person name="Yokota A."/>
            <person name="Yabe S."/>
        </authorList>
    </citation>
    <scope>NUCLEOTIDE SEQUENCE [LARGE SCALE GENOMIC DNA]</scope>
    <source>
        <strain evidence="2">Uno16</strain>
    </source>
</reference>
<evidence type="ECO:0000313" key="2">
    <source>
        <dbReference type="Proteomes" id="UP000287171"/>
    </source>
</evidence>
<dbReference type="EMBL" id="BIFT01000001">
    <property type="protein sequence ID" value="GCE28342.1"/>
    <property type="molecule type" value="Genomic_DNA"/>
</dbReference>
<keyword evidence="2" id="KW-1185">Reference proteome</keyword>
<protein>
    <submittedName>
        <fullName evidence="1">Uncharacterized protein</fullName>
    </submittedName>
</protein>
<comment type="caution">
    <text evidence="1">The sequence shown here is derived from an EMBL/GenBank/DDBJ whole genome shotgun (WGS) entry which is preliminary data.</text>
</comment>
<proteinExistence type="predicted"/>
<dbReference type="Proteomes" id="UP000287171">
    <property type="component" value="Unassembled WGS sequence"/>
</dbReference>
<organism evidence="1 2">
    <name type="scientific">Dictyobacter alpinus</name>
    <dbReference type="NCBI Taxonomy" id="2014873"/>
    <lineage>
        <taxon>Bacteria</taxon>
        <taxon>Bacillati</taxon>
        <taxon>Chloroflexota</taxon>
        <taxon>Ktedonobacteria</taxon>
        <taxon>Ktedonobacterales</taxon>
        <taxon>Dictyobacteraceae</taxon>
        <taxon>Dictyobacter</taxon>
    </lineage>
</organism>
<dbReference type="AlphaFoldDB" id="A0A402BAL3"/>
<gene>
    <name evidence="1" type="ORF">KDA_38260</name>
</gene>
<sequence>MYDMTAAIERAANRPCPECGGQRVVAQGAERYQVYLRTGLVSSTKTIPVSCVNCGYTTFYTKNPEKVRKYYLKQEN</sequence>